<dbReference type="EMBL" id="LXQD01000295">
    <property type="protein sequence ID" value="RCJ28959.1"/>
    <property type="molecule type" value="Genomic_DNA"/>
</dbReference>
<evidence type="ECO:0000313" key="2">
    <source>
        <dbReference type="Proteomes" id="UP000252107"/>
    </source>
</evidence>
<gene>
    <name evidence="1" type="ORF">A6770_00760</name>
</gene>
<accession>A0A367QYD1</accession>
<dbReference type="Proteomes" id="UP000252107">
    <property type="component" value="Unassembled WGS sequence"/>
</dbReference>
<organism evidence="1 2">
    <name type="scientific">Nostoc minutum NIES-26</name>
    <dbReference type="NCBI Taxonomy" id="1844469"/>
    <lineage>
        <taxon>Bacteria</taxon>
        <taxon>Bacillati</taxon>
        <taxon>Cyanobacteriota</taxon>
        <taxon>Cyanophyceae</taxon>
        <taxon>Nostocales</taxon>
        <taxon>Nostocaceae</taxon>
        <taxon>Nostoc</taxon>
    </lineage>
</organism>
<comment type="caution">
    <text evidence="1">The sequence shown here is derived from an EMBL/GenBank/DDBJ whole genome shotgun (WGS) entry which is preliminary data.</text>
</comment>
<protein>
    <submittedName>
        <fullName evidence="1">Uncharacterized protein</fullName>
    </submittedName>
</protein>
<keyword evidence="2" id="KW-1185">Reference proteome</keyword>
<reference evidence="1" key="1">
    <citation type="submission" date="2016-04" db="EMBL/GenBank/DDBJ databases">
        <authorList>
            <person name="Tabuchi Yagui T.R."/>
        </authorList>
    </citation>
    <scope>NUCLEOTIDE SEQUENCE [LARGE SCALE GENOMIC DNA]</scope>
    <source>
        <strain evidence="1">NIES-26</strain>
    </source>
</reference>
<proteinExistence type="predicted"/>
<evidence type="ECO:0000313" key="1">
    <source>
        <dbReference type="EMBL" id="RCJ28959.1"/>
    </source>
</evidence>
<dbReference type="AlphaFoldDB" id="A0A367QYD1"/>
<name>A0A367QYD1_9NOSO</name>
<sequence length="61" mass="7166">MSGLPKNFRELRRFFAATQAELYTPSGLGIQIDVTELTHTNLLKELRPRNRDTQHWRLKSL</sequence>